<dbReference type="eggNOG" id="COG2204">
    <property type="taxonomic scope" value="Bacteria"/>
</dbReference>
<evidence type="ECO:0000256" key="1">
    <source>
        <dbReference type="ARBA" id="ARBA00001974"/>
    </source>
</evidence>
<dbReference type="Pfam" id="PF00072">
    <property type="entry name" value="Response_reg"/>
    <property type="match status" value="1"/>
</dbReference>
<keyword evidence="6" id="KW-0274">FAD</keyword>
<dbReference type="HOGENOM" id="CLU_004231_2_0_7"/>
<dbReference type="Pfam" id="PF13237">
    <property type="entry name" value="Fer4_10"/>
    <property type="match status" value="1"/>
</dbReference>
<dbReference type="PROSITE" id="PS00198">
    <property type="entry name" value="4FE4S_FER_1"/>
    <property type="match status" value="3"/>
</dbReference>
<evidence type="ECO:0000259" key="15">
    <source>
        <dbReference type="PROSITE" id="PS51379"/>
    </source>
</evidence>
<evidence type="ECO:0000259" key="14">
    <source>
        <dbReference type="PROSITE" id="PS50110"/>
    </source>
</evidence>
<dbReference type="GO" id="GO:0000160">
    <property type="term" value="P:phosphorelay signal transduction system"/>
    <property type="evidence" value="ECO:0007669"/>
    <property type="project" value="UniProtKB-KW"/>
</dbReference>
<dbReference type="eggNOG" id="COG1148">
    <property type="taxonomic scope" value="Bacteria"/>
</dbReference>
<reference evidence="16 17" key="1">
    <citation type="submission" date="2006-10" db="EMBL/GenBank/DDBJ databases">
        <title>Complete sequence of Syntrophobacter fumaroxidans MPOB.</title>
        <authorList>
            <consortium name="US DOE Joint Genome Institute"/>
            <person name="Copeland A."/>
            <person name="Lucas S."/>
            <person name="Lapidus A."/>
            <person name="Barry K."/>
            <person name="Detter J.C."/>
            <person name="Glavina del Rio T."/>
            <person name="Hammon N."/>
            <person name="Israni S."/>
            <person name="Pitluck S."/>
            <person name="Goltsman E.G."/>
            <person name="Martinez M."/>
            <person name="Schmutz J."/>
            <person name="Larimer F."/>
            <person name="Land M."/>
            <person name="Hauser L."/>
            <person name="Kyrpides N."/>
            <person name="Kim E."/>
            <person name="Boone D.R."/>
            <person name="Brockman F."/>
            <person name="Culley D."/>
            <person name="Ferry J."/>
            <person name="Gunsalus R."/>
            <person name="McInerney M.J."/>
            <person name="Morrison M."/>
            <person name="Plugge C."/>
            <person name="Rohlin L."/>
            <person name="Scholten J."/>
            <person name="Sieber J."/>
            <person name="Stams A.J.M."/>
            <person name="Worm P."/>
            <person name="Henstra A.M."/>
            <person name="Richardson P."/>
        </authorList>
    </citation>
    <scope>NUCLEOTIDE SEQUENCE [LARGE SCALE GENOMIC DNA]</scope>
    <source>
        <strain evidence="17">DSM 10017 / MPOB</strain>
    </source>
</reference>
<evidence type="ECO:0000256" key="7">
    <source>
        <dbReference type="ARBA" id="ARBA00023002"/>
    </source>
</evidence>
<dbReference type="SUPFAM" id="SSF51971">
    <property type="entry name" value="Nucleotide-binding domain"/>
    <property type="match status" value="1"/>
</dbReference>
<dbReference type="PANTHER" id="PTHR43498:SF1">
    <property type="entry name" value="COB--COM HETERODISULFIDE REDUCTASE IRON-SULFUR SUBUNIT A"/>
    <property type="match status" value="1"/>
</dbReference>
<keyword evidence="6" id="KW-0285">Flavoprotein</keyword>
<dbReference type="SUPFAM" id="SSF51905">
    <property type="entry name" value="FAD/NAD(P)-binding domain"/>
    <property type="match status" value="1"/>
</dbReference>
<organism evidence="16 17">
    <name type="scientific">Syntrophobacter fumaroxidans (strain DSM 10017 / MPOB)</name>
    <dbReference type="NCBI Taxonomy" id="335543"/>
    <lineage>
        <taxon>Bacteria</taxon>
        <taxon>Pseudomonadati</taxon>
        <taxon>Thermodesulfobacteriota</taxon>
        <taxon>Syntrophobacteria</taxon>
        <taxon>Syntrophobacterales</taxon>
        <taxon>Syntrophobacteraceae</taxon>
        <taxon>Syntrophobacter</taxon>
    </lineage>
</organism>
<feature type="domain" description="4Fe-4S ferredoxin-type" evidence="15">
    <location>
        <begin position="108"/>
        <end position="139"/>
    </location>
</feature>
<feature type="modified residue" description="4-aspartylphosphate" evidence="13">
    <location>
        <position position="240"/>
    </location>
</feature>
<evidence type="ECO:0000256" key="8">
    <source>
        <dbReference type="ARBA" id="ARBA00023004"/>
    </source>
</evidence>
<evidence type="ECO:0000313" key="16">
    <source>
        <dbReference type="EMBL" id="ABK16518.1"/>
    </source>
</evidence>
<dbReference type="Pfam" id="PF13450">
    <property type="entry name" value="NAD_binding_8"/>
    <property type="match status" value="2"/>
</dbReference>
<dbReference type="Pfam" id="PF13187">
    <property type="entry name" value="Fer4_9"/>
    <property type="match status" value="1"/>
</dbReference>
<name>A0LGG6_SYNFM</name>
<dbReference type="InterPro" id="IPR001789">
    <property type="entry name" value="Sig_transdc_resp-reg_receiver"/>
</dbReference>
<dbReference type="Gene3D" id="3.30.70.20">
    <property type="match status" value="3"/>
</dbReference>
<dbReference type="SMART" id="SM00448">
    <property type="entry name" value="REC"/>
    <property type="match status" value="1"/>
</dbReference>
<dbReference type="SUPFAM" id="SSF46548">
    <property type="entry name" value="alpha-helical ferredoxin"/>
    <property type="match status" value="1"/>
</dbReference>
<dbReference type="GO" id="GO:0046872">
    <property type="term" value="F:metal ion binding"/>
    <property type="evidence" value="ECO:0007669"/>
    <property type="project" value="UniProtKB-KW"/>
</dbReference>
<dbReference type="GO" id="GO:0016491">
    <property type="term" value="F:oxidoreductase activity"/>
    <property type="evidence" value="ECO:0007669"/>
    <property type="project" value="UniProtKB-KW"/>
</dbReference>
<dbReference type="PANTHER" id="PTHR43498">
    <property type="entry name" value="FERREDOXIN:COB-COM HETERODISULFIDE REDUCTASE SUBUNIT A"/>
    <property type="match status" value="1"/>
</dbReference>
<dbReference type="KEGG" id="sfu:Sfum_0821"/>
<dbReference type="SUPFAM" id="SSF52172">
    <property type="entry name" value="CheY-like"/>
    <property type="match status" value="1"/>
</dbReference>
<feature type="domain" description="4Fe-4S ferredoxin-type" evidence="15">
    <location>
        <begin position="1065"/>
        <end position="1094"/>
    </location>
</feature>
<evidence type="ECO:0000256" key="9">
    <source>
        <dbReference type="ARBA" id="ARBA00023012"/>
    </source>
</evidence>
<keyword evidence="7" id="KW-0560">Oxidoreductase</keyword>
<dbReference type="OrthoDB" id="9766627at2"/>
<dbReference type="Gene3D" id="3.40.50.720">
    <property type="entry name" value="NAD(P)-binding Rossmann-like Domain"/>
    <property type="match status" value="1"/>
</dbReference>
<dbReference type="PROSITE" id="PS50110">
    <property type="entry name" value="RESPONSE_REGULATORY"/>
    <property type="match status" value="1"/>
</dbReference>
<evidence type="ECO:0000313" key="17">
    <source>
        <dbReference type="Proteomes" id="UP000001784"/>
    </source>
</evidence>
<evidence type="ECO:0000256" key="5">
    <source>
        <dbReference type="ARBA" id="ARBA00022723"/>
    </source>
</evidence>
<dbReference type="FunFam" id="3.40.50.2300:FF:000018">
    <property type="entry name" value="DNA-binding transcriptional regulator NtrC"/>
    <property type="match status" value="1"/>
</dbReference>
<dbReference type="RefSeq" id="WP_011697691.1">
    <property type="nucleotide sequence ID" value="NC_008554.1"/>
</dbReference>
<dbReference type="AlphaFoldDB" id="A0LGG6"/>
<evidence type="ECO:0000256" key="11">
    <source>
        <dbReference type="ARBA" id="ARBA00023015"/>
    </source>
</evidence>
<proteinExistence type="inferred from homology"/>
<comment type="similarity">
    <text evidence="2">Belongs to the HdrA family.</text>
</comment>
<dbReference type="InterPro" id="IPR036188">
    <property type="entry name" value="FAD/NAD-bd_sf"/>
</dbReference>
<evidence type="ECO:0000256" key="12">
    <source>
        <dbReference type="ARBA" id="ARBA00023163"/>
    </source>
</evidence>
<keyword evidence="5" id="KW-0479">Metal-binding</keyword>
<evidence type="ECO:0000256" key="3">
    <source>
        <dbReference type="ARBA" id="ARBA00022485"/>
    </source>
</evidence>
<comment type="cofactor">
    <cofactor evidence="1">
        <name>FAD</name>
        <dbReference type="ChEBI" id="CHEBI:57692"/>
    </cofactor>
</comment>
<keyword evidence="8" id="KW-0408">Iron</keyword>
<keyword evidence="9" id="KW-0902">Two-component regulatory system</keyword>
<keyword evidence="3" id="KW-0004">4Fe-4S</keyword>
<evidence type="ECO:0000256" key="10">
    <source>
        <dbReference type="ARBA" id="ARBA00023014"/>
    </source>
</evidence>
<dbReference type="Gene3D" id="3.40.50.2300">
    <property type="match status" value="1"/>
</dbReference>
<evidence type="ECO:0000256" key="2">
    <source>
        <dbReference type="ARBA" id="ARBA00006561"/>
    </source>
</evidence>
<gene>
    <name evidence="16" type="ordered locus">Sfum_0821</name>
</gene>
<evidence type="ECO:0000256" key="4">
    <source>
        <dbReference type="ARBA" id="ARBA00022553"/>
    </source>
</evidence>
<dbReference type="Proteomes" id="UP000001784">
    <property type="component" value="Chromosome"/>
</dbReference>
<evidence type="ECO:0000256" key="6">
    <source>
        <dbReference type="ARBA" id="ARBA00022827"/>
    </source>
</evidence>
<dbReference type="EMBL" id="CP000478">
    <property type="protein sequence ID" value="ABK16518.1"/>
    <property type="molecule type" value="Genomic_DNA"/>
</dbReference>
<dbReference type="Gene3D" id="3.50.50.60">
    <property type="entry name" value="FAD/NAD(P)-binding domain"/>
    <property type="match status" value="1"/>
</dbReference>
<accession>A0LGG6</accession>
<keyword evidence="11" id="KW-0805">Transcription regulation</keyword>
<protein>
    <submittedName>
        <fullName evidence="16">Response regulator receiver modulated FAD-dependent pyridine nucleotide-disulphide oxidoreductase</fullName>
    </submittedName>
</protein>
<dbReference type="SUPFAM" id="SSF54862">
    <property type="entry name" value="4Fe-4S ferredoxins"/>
    <property type="match status" value="1"/>
</dbReference>
<sequence length="1139" mass="123406" precursor="true">MNQKGASALVIGAGISGIRSALDLAEMGHHVLLVDKAPNLGGTLRQLDHQFPTDHCGMCRMLPMTERDTCSQFCLRKGLFHDNIEIMLSTELAALQGEPGKFVATLRYRPSLIDPERCNGCGECTRVCPVEVPDEFNAGLATRKAVYLPVPHNLPNSYVIDTDACNHCGACQNACPTGAIDLNLEARRSFRILVVDDELVVRDSIKEWLDEAGFAVDMAASGAEAVEMLGRQSYGLLFLDVKMPGMDGVEVLKIAKEMHPELPAVMMTAYATIETAVEAMKVGAKDYIMKPFDIEALTEMAVQTYQATLEVPERRVEVGAVILATGAVPADPRAGANTYEYGTLPDVVTSVEFERLISGTGPTGGQLLRPSDGKPIRRIAWLQCVGSRNLAEGAPHCSSVCCMFSIKEAVLAKQKTDGAVEAMIFYMDMRTFGKDFQQYRDNAEREHGIGFVRSRVHSVEPGGDAGGIRIAFADADGAMHDEPFDLAVLAVGQKPGGGLEELAATVGIELNQAGFCRVQDYSSNRTARDGVFVSGSASSPKDISESVIQANSASLSASLLLHSKGKSLVEISEPEEMFRDVSREPSRLAVAICSCGGAIAEKVDPTSLIADLTQDGYAAHGFTIDRLCTRAGWAQLEEALASTGANRVLIGACMPYVYRRKLRELGKSLKLDPAFMEVTDIHTPVHSQPESSEQGPRSAVYAVLSMAAAKLKGAEPFPRTRDEAVPAALIVGGGISGMTAALSVADHGYKVHLIERNPELGGNLRLLKRFLQEPQPEALLEKTLSAVANHPHITVHTGTRVVHSQGRLGHFVTTVETQDGSGESIEHGVAILSTGGVEFNSEAYLHGRNDAVVTQMEFEDQFHSGKLDASGLGTVVMIQCVESREGSRNYCSRVCCLSALKNAFQLKERNPDTAVYILYRDIMTYGLFEEHYTRARREGVLFVRYETDRKPRVSDENGRLKLVTYDPVLGRELVLEPDLVVLGTGMVPNDSHGLADIFGLETDEHGFLREAEYKWRPVDTMKSGVFLCGTAHSPRTVPESVAMAEAAAQRALGVLRRGRLTSASVTASVRHSLCSLCERCVVACPFHARWYDEEEERIVVDEFVCQGCGACSAACPNGAAILHGFQDRQVHAVLDAALD</sequence>
<dbReference type="STRING" id="335543.Sfum_0821"/>
<dbReference type="InterPro" id="IPR039650">
    <property type="entry name" value="HdrA-like"/>
</dbReference>
<dbReference type="InterPro" id="IPR011006">
    <property type="entry name" value="CheY-like_superfamily"/>
</dbReference>
<keyword evidence="10" id="KW-0411">Iron-sulfur</keyword>
<dbReference type="InterPro" id="IPR017896">
    <property type="entry name" value="4Fe4S_Fe-S-bd"/>
</dbReference>
<dbReference type="InParanoid" id="A0LGG6"/>
<dbReference type="InterPro" id="IPR017900">
    <property type="entry name" value="4Fe4S_Fe_S_CS"/>
</dbReference>
<dbReference type="PROSITE" id="PS51379">
    <property type="entry name" value="4FE4S_FER_2"/>
    <property type="match status" value="4"/>
</dbReference>
<keyword evidence="17" id="KW-1185">Reference proteome</keyword>
<dbReference type="GO" id="GO:0051539">
    <property type="term" value="F:4 iron, 4 sulfur cluster binding"/>
    <property type="evidence" value="ECO:0007669"/>
    <property type="project" value="UniProtKB-KW"/>
</dbReference>
<feature type="domain" description="4Fe-4S ferredoxin-type" evidence="15">
    <location>
        <begin position="1096"/>
        <end position="1125"/>
    </location>
</feature>
<keyword evidence="4 13" id="KW-0597">Phosphoprotein</keyword>
<feature type="domain" description="4Fe-4S ferredoxin-type" evidence="15">
    <location>
        <begin position="156"/>
        <end position="185"/>
    </location>
</feature>
<keyword evidence="12" id="KW-0804">Transcription</keyword>
<evidence type="ECO:0000256" key="13">
    <source>
        <dbReference type="PROSITE-ProRule" id="PRU00169"/>
    </source>
</evidence>
<feature type="domain" description="Response regulatory" evidence="14">
    <location>
        <begin position="191"/>
        <end position="305"/>
    </location>
</feature>